<name>A0ABP1S9E3_9HEXA</name>
<reference evidence="1 2" key="1">
    <citation type="submission" date="2024-08" db="EMBL/GenBank/DDBJ databases">
        <authorList>
            <person name="Cucini C."/>
            <person name="Frati F."/>
        </authorList>
    </citation>
    <scope>NUCLEOTIDE SEQUENCE [LARGE SCALE GENOMIC DNA]</scope>
</reference>
<comment type="caution">
    <text evidence="1">The sequence shown here is derived from an EMBL/GenBank/DDBJ whole genome shotgun (WGS) entry which is preliminary data.</text>
</comment>
<dbReference type="Proteomes" id="UP001642540">
    <property type="component" value="Unassembled WGS sequence"/>
</dbReference>
<sequence>MLLTCKSKGNMPDKMKVGASCNAVYLLQVKDGLDLPEALDKVVIEINRVNETGEILLYLYNGDLELAKFINATKGV</sequence>
<evidence type="ECO:0000313" key="1">
    <source>
        <dbReference type="EMBL" id="CAL8147305.1"/>
    </source>
</evidence>
<protein>
    <submittedName>
        <fullName evidence="1">Uncharacterized protein</fullName>
    </submittedName>
</protein>
<organism evidence="1 2">
    <name type="scientific">Orchesella dallaii</name>
    <dbReference type="NCBI Taxonomy" id="48710"/>
    <lineage>
        <taxon>Eukaryota</taxon>
        <taxon>Metazoa</taxon>
        <taxon>Ecdysozoa</taxon>
        <taxon>Arthropoda</taxon>
        <taxon>Hexapoda</taxon>
        <taxon>Collembola</taxon>
        <taxon>Entomobryomorpha</taxon>
        <taxon>Entomobryoidea</taxon>
        <taxon>Orchesellidae</taxon>
        <taxon>Orchesellinae</taxon>
        <taxon>Orchesella</taxon>
    </lineage>
</organism>
<proteinExistence type="predicted"/>
<dbReference type="EMBL" id="CAXLJM020000164">
    <property type="protein sequence ID" value="CAL8147305.1"/>
    <property type="molecule type" value="Genomic_DNA"/>
</dbReference>
<gene>
    <name evidence="1" type="ORF">ODALV1_LOCUS31102</name>
</gene>
<keyword evidence="2" id="KW-1185">Reference proteome</keyword>
<evidence type="ECO:0000313" key="2">
    <source>
        <dbReference type="Proteomes" id="UP001642540"/>
    </source>
</evidence>
<accession>A0ABP1S9E3</accession>